<dbReference type="AlphaFoldDB" id="A0AAN9Y5U8"/>
<reference evidence="2 3" key="1">
    <citation type="submission" date="2024-03" db="EMBL/GenBank/DDBJ databases">
        <title>Adaptation during the transition from Ophiocordyceps entomopathogen to insect associate is accompanied by gene loss and intensified selection.</title>
        <authorList>
            <person name="Ward C.M."/>
            <person name="Onetto C.A."/>
            <person name="Borneman A.R."/>
        </authorList>
    </citation>
    <scope>NUCLEOTIDE SEQUENCE [LARGE SCALE GENOMIC DNA]</scope>
    <source>
        <strain evidence="2">AWRI1</strain>
        <tissue evidence="2">Single Adult Female</tissue>
    </source>
</reference>
<protein>
    <submittedName>
        <fullName evidence="2">Uncharacterized protein</fullName>
    </submittedName>
</protein>
<dbReference type="Proteomes" id="UP001367676">
    <property type="component" value="Unassembled WGS sequence"/>
</dbReference>
<proteinExistence type="predicted"/>
<name>A0AAN9Y5U8_9HEMI</name>
<evidence type="ECO:0000313" key="2">
    <source>
        <dbReference type="EMBL" id="KAK7597862.1"/>
    </source>
</evidence>
<evidence type="ECO:0000256" key="1">
    <source>
        <dbReference type="SAM" id="MobiDB-lite"/>
    </source>
</evidence>
<keyword evidence="3" id="KW-1185">Reference proteome</keyword>
<dbReference type="EMBL" id="JBBCAQ010000017">
    <property type="protein sequence ID" value="KAK7597862.1"/>
    <property type="molecule type" value="Genomic_DNA"/>
</dbReference>
<comment type="caution">
    <text evidence="2">The sequence shown here is derived from an EMBL/GenBank/DDBJ whole genome shotgun (WGS) entry which is preliminary data.</text>
</comment>
<accession>A0AAN9Y5U8</accession>
<evidence type="ECO:0000313" key="3">
    <source>
        <dbReference type="Proteomes" id="UP001367676"/>
    </source>
</evidence>
<organism evidence="2 3">
    <name type="scientific">Parthenolecanium corni</name>
    <dbReference type="NCBI Taxonomy" id="536013"/>
    <lineage>
        <taxon>Eukaryota</taxon>
        <taxon>Metazoa</taxon>
        <taxon>Ecdysozoa</taxon>
        <taxon>Arthropoda</taxon>
        <taxon>Hexapoda</taxon>
        <taxon>Insecta</taxon>
        <taxon>Pterygota</taxon>
        <taxon>Neoptera</taxon>
        <taxon>Paraneoptera</taxon>
        <taxon>Hemiptera</taxon>
        <taxon>Sternorrhyncha</taxon>
        <taxon>Coccoidea</taxon>
        <taxon>Coccidae</taxon>
        <taxon>Parthenolecanium</taxon>
    </lineage>
</organism>
<feature type="region of interest" description="Disordered" evidence="1">
    <location>
        <begin position="1"/>
        <end position="26"/>
    </location>
</feature>
<gene>
    <name evidence="2" type="ORF">V9T40_010087</name>
</gene>
<sequence length="204" mass="23607">MDDRSRMARSTSSRSVDKCATSKSAPKITEECKKFSQTSRTTPFLRACGCAHRFSPTSHENIKSLSGFKRRSKSCTPVRTHFRIESDESGMKLPKKNDSLTRHISEDNLHFKRIMEIKEKLELIPVADEDYEYAEKDKSKPRRYKTTICIDLNSSERKYTEEITFEVRPTMKGQIERIFMPAYTTRIEATIEHILSTNDGPIDE</sequence>